<feature type="compositionally biased region" description="Basic and acidic residues" evidence="1">
    <location>
        <begin position="138"/>
        <end position="151"/>
    </location>
</feature>
<feature type="region of interest" description="Disordered" evidence="1">
    <location>
        <begin position="213"/>
        <end position="232"/>
    </location>
</feature>
<dbReference type="GO" id="GO:0005694">
    <property type="term" value="C:chromosome"/>
    <property type="evidence" value="ECO:0007669"/>
    <property type="project" value="TreeGrafter"/>
</dbReference>
<accession>A0A1A8HIG1</accession>
<dbReference type="GO" id="GO:0000725">
    <property type="term" value="P:recombinational repair"/>
    <property type="evidence" value="ECO:0007669"/>
    <property type="project" value="TreeGrafter"/>
</dbReference>
<sequence>MPRKVSKTDKPALTFVERPLGGARRRNLPEVRAAINPRDFFNETQKHSSTLDSWVDPQFDCSAAAPVRRGRRRCQSATSILDKCSQLPRKTRVCKFPSLSFQSGTRDKSQKPKSTATKKGAETIVLSKVRNQPQGSCESERGRYSESDTLKKQFGSLRKRNADPVSEGAVSHKECSDQPGTQPAEVTDRCRIPAEGASTPASAELNATEVSYVNPPSEADTPKPKQRGGSNPSCSSVLFLLAQPCTPPCNKPPDVLVEDTPEEDYGVKATWRRRKALMMMLKEKGYLSESDSRTHN</sequence>
<dbReference type="GO" id="GO:0071479">
    <property type="term" value="P:cellular response to ionizing radiation"/>
    <property type="evidence" value="ECO:0007669"/>
    <property type="project" value="InterPro"/>
</dbReference>
<dbReference type="GO" id="GO:0000077">
    <property type="term" value="P:DNA damage checkpoint signaling"/>
    <property type="evidence" value="ECO:0007669"/>
    <property type="project" value="InterPro"/>
</dbReference>
<reference evidence="2" key="1">
    <citation type="submission" date="2016-05" db="EMBL/GenBank/DDBJ databases">
        <authorList>
            <person name="Lavstsen T."/>
            <person name="Jespersen J.S."/>
        </authorList>
    </citation>
    <scope>NUCLEOTIDE SEQUENCE</scope>
    <source>
        <tissue evidence="2">Brain</tissue>
    </source>
</reference>
<reference evidence="2" key="2">
    <citation type="submission" date="2016-06" db="EMBL/GenBank/DDBJ databases">
        <title>The genome of a short-lived fish provides insights into sex chromosome evolution and the genetic control of aging.</title>
        <authorList>
            <person name="Reichwald K."/>
            <person name="Felder M."/>
            <person name="Petzold A."/>
            <person name="Koch P."/>
            <person name="Groth M."/>
            <person name="Platzer M."/>
        </authorList>
    </citation>
    <scope>NUCLEOTIDE SEQUENCE</scope>
    <source>
        <tissue evidence="2">Brain</tissue>
    </source>
</reference>
<name>A0A1A8HIG1_9TELE</name>
<dbReference type="GO" id="GO:0005634">
    <property type="term" value="C:nucleus"/>
    <property type="evidence" value="ECO:0007669"/>
    <property type="project" value="InterPro"/>
</dbReference>
<dbReference type="PANTHER" id="PTHR35541:SF1">
    <property type="entry name" value="RAD9, HUS1, RAD1-INTERACTING NUCLEAR ORPHAN PROTEIN 1"/>
    <property type="match status" value="1"/>
</dbReference>
<dbReference type="PANTHER" id="PTHR35541">
    <property type="entry name" value="RAD9, HUS1, RAD1-INTERACTING NUCLEAR ORPHAN PROTEIN 1"/>
    <property type="match status" value="1"/>
</dbReference>
<dbReference type="AlphaFoldDB" id="A0A1A8HIG1"/>
<gene>
    <name evidence="2" type="primary">CU571169.5</name>
</gene>
<dbReference type="EMBL" id="HAEB01009662">
    <property type="protein sequence ID" value="SBQ56189.1"/>
    <property type="molecule type" value="Transcribed_RNA"/>
</dbReference>
<dbReference type="InterPro" id="IPR029293">
    <property type="entry name" value="RHNO1"/>
</dbReference>
<feature type="region of interest" description="Disordered" evidence="1">
    <location>
        <begin position="98"/>
        <end position="187"/>
    </location>
</feature>
<dbReference type="EMBL" id="HAEC01015016">
    <property type="protein sequence ID" value="SBQ83233.1"/>
    <property type="molecule type" value="Transcribed_RNA"/>
</dbReference>
<organism evidence="2">
    <name type="scientific">Nothobranchius korthausae</name>
    <dbReference type="NCBI Taxonomy" id="1143690"/>
    <lineage>
        <taxon>Eukaryota</taxon>
        <taxon>Metazoa</taxon>
        <taxon>Chordata</taxon>
        <taxon>Craniata</taxon>
        <taxon>Vertebrata</taxon>
        <taxon>Euteleostomi</taxon>
        <taxon>Actinopterygii</taxon>
        <taxon>Neopterygii</taxon>
        <taxon>Teleostei</taxon>
        <taxon>Neoteleostei</taxon>
        <taxon>Acanthomorphata</taxon>
        <taxon>Ovalentaria</taxon>
        <taxon>Atherinomorphae</taxon>
        <taxon>Cyprinodontiformes</taxon>
        <taxon>Nothobranchiidae</taxon>
        <taxon>Nothobranchius</taxon>
    </lineage>
</organism>
<evidence type="ECO:0000313" key="2">
    <source>
        <dbReference type="EMBL" id="SBQ83233.1"/>
    </source>
</evidence>
<dbReference type="Pfam" id="PF15319">
    <property type="entry name" value="RHINO"/>
    <property type="match status" value="1"/>
</dbReference>
<proteinExistence type="predicted"/>
<evidence type="ECO:0000256" key="1">
    <source>
        <dbReference type="SAM" id="MobiDB-lite"/>
    </source>
</evidence>
<protein>
    <submittedName>
        <fullName evidence="2">RAD9-HUS1-RAD1 interacting nuclear orphan 1</fullName>
    </submittedName>
</protein>